<evidence type="ECO:0000313" key="6">
    <source>
        <dbReference type="Proteomes" id="UP000245876"/>
    </source>
</evidence>
<dbReference type="SUPFAM" id="SSF49695">
    <property type="entry name" value="gamma-Crystallin-like"/>
    <property type="match status" value="1"/>
</dbReference>
<feature type="chain" id="PRO_5015701122" description="Peptidase M60 domain-containing protein" evidence="3">
    <location>
        <begin position="30"/>
        <end position="1019"/>
    </location>
</feature>
<name>A0A2U2NBV7_9BIFI</name>
<dbReference type="EMBL" id="QFFM01000003">
    <property type="protein sequence ID" value="PWG66636.1"/>
    <property type="molecule type" value="Genomic_DNA"/>
</dbReference>
<dbReference type="InterPro" id="IPR031161">
    <property type="entry name" value="Peptidase_M60_dom"/>
</dbReference>
<comment type="caution">
    <text evidence="5">The sequence shown here is derived from an EMBL/GenBank/DDBJ whole genome shotgun (WGS) entry which is preliminary data.</text>
</comment>
<feature type="region of interest" description="Disordered" evidence="1">
    <location>
        <begin position="37"/>
        <end position="60"/>
    </location>
</feature>
<evidence type="ECO:0000256" key="1">
    <source>
        <dbReference type="SAM" id="MobiDB-lite"/>
    </source>
</evidence>
<keyword evidence="2" id="KW-0812">Transmembrane</keyword>
<reference evidence="5 6" key="1">
    <citation type="journal article" date="2018" name="Int. J. Syst. Evol. Microbiol.">
        <title>Bifidobacterium callitrichidarum sp. nov. from the faeces of the emperor tamarin (Saguinus imperator).</title>
        <authorList>
            <person name="Modesto M."/>
            <person name="Michelini S."/>
            <person name="Sansosti M.C."/>
            <person name="De Filippo C."/>
            <person name="Cavalieri D."/>
            <person name="Qvirist L."/>
            <person name="Andlid T."/>
            <person name="Spiezio C."/>
            <person name="Sandri C."/>
            <person name="Pascarelli S."/>
            <person name="Sgorbati B."/>
            <person name="Mattarelli P."/>
        </authorList>
    </citation>
    <scope>NUCLEOTIDE SEQUENCE [LARGE SCALE GENOMIC DNA]</scope>
    <source>
        <strain evidence="5 6">TRI 5</strain>
    </source>
</reference>
<keyword evidence="3" id="KW-0732">Signal</keyword>
<dbReference type="InterPro" id="IPR042279">
    <property type="entry name" value="Pep_M60_3"/>
</dbReference>
<feature type="domain" description="Peptidase M60" evidence="4">
    <location>
        <begin position="74"/>
        <end position="430"/>
    </location>
</feature>
<protein>
    <recommendedName>
        <fullName evidence="4">Peptidase M60 domain-containing protein</fullName>
    </recommendedName>
</protein>
<dbReference type="AlphaFoldDB" id="A0A2U2NBV7"/>
<dbReference type="InterPro" id="IPR026876">
    <property type="entry name" value="Fn3_assoc_repeat"/>
</dbReference>
<evidence type="ECO:0000313" key="5">
    <source>
        <dbReference type="EMBL" id="PWG66636.1"/>
    </source>
</evidence>
<organism evidence="5 6">
    <name type="scientific">Bifidobacterium callitrichidarum</name>
    <dbReference type="NCBI Taxonomy" id="2052941"/>
    <lineage>
        <taxon>Bacteria</taxon>
        <taxon>Bacillati</taxon>
        <taxon>Actinomycetota</taxon>
        <taxon>Actinomycetes</taxon>
        <taxon>Bifidobacteriales</taxon>
        <taxon>Bifidobacteriaceae</taxon>
        <taxon>Bifidobacterium</taxon>
    </lineage>
</organism>
<dbReference type="Gene3D" id="2.60.120.1250">
    <property type="entry name" value="Peptidase M60, enhancin-like domain 1"/>
    <property type="match status" value="1"/>
</dbReference>
<gene>
    <name evidence="5" type="ORF">DF196_01675</name>
</gene>
<dbReference type="Gene3D" id="1.10.390.30">
    <property type="entry name" value="Peptidase M60, enhancin-like domain 3"/>
    <property type="match status" value="1"/>
</dbReference>
<dbReference type="RefSeq" id="WP_109056205.1">
    <property type="nucleotide sequence ID" value="NZ_QFFM01000003.1"/>
</dbReference>
<dbReference type="InterPro" id="IPR011024">
    <property type="entry name" value="G_crystallin-like"/>
</dbReference>
<keyword evidence="2" id="KW-1133">Transmembrane helix</keyword>
<dbReference type="Proteomes" id="UP000245876">
    <property type="component" value="Unassembled WGS sequence"/>
</dbReference>
<evidence type="ECO:0000259" key="4">
    <source>
        <dbReference type="PROSITE" id="PS51723"/>
    </source>
</evidence>
<feature type="compositionally biased region" description="Polar residues" evidence="1">
    <location>
        <begin position="37"/>
        <end position="59"/>
    </location>
</feature>
<proteinExistence type="predicted"/>
<accession>A0A2U2NBV7</accession>
<feature type="compositionally biased region" description="Low complexity" evidence="1">
    <location>
        <begin position="651"/>
        <end position="671"/>
    </location>
</feature>
<dbReference type="SMART" id="SM01276">
    <property type="entry name" value="M60-like"/>
    <property type="match status" value="1"/>
</dbReference>
<dbReference type="Gene3D" id="2.60.20.10">
    <property type="entry name" value="Crystallins"/>
    <property type="match status" value="1"/>
</dbReference>
<feature type="region of interest" description="Disordered" evidence="1">
    <location>
        <begin position="647"/>
        <end position="674"/>
    </location>
</feature>
<feature type="signal peptide" evidence="3">
    <location>
        <begin position="1"/>
        <end position="29"/>
    </location>
</feature>
<dbReference type="Pfam" id="PF13287">
    <property type="entry name" value="Fn3_assoc"/>
    <property type="match status" value="1"/>
</dbReference>
<dbReference type="OrthoDB" id="3180199at2"/>
<sequence length="1019" mass="111020">MASRISKILALSLTVATLSAGFGLQPAVANETNQQQETAATADNSTSQPTTIKLSTVGSKDTDKNRTYQYFQFENADWTGYYIRPGITAKFKITLTTDSTAPNVLWAHRQAGRVDANNYALVRMDDGGKLKAGENEITYDTTSRKVGQVLYIRNDSTSPASVTIENMDGSDGKPSLGRYPFYVYDSTHPEAFWTYLQELRIYVQDGVDTKAGDLNDNPSLGMDVTSIETGRMVYELRAAKLVDVLKDIQDETAATAWITNIVKVSENRLSFFDHVQGFDAADTDSRQLPSKMKVVLELTQNLTSPSSMFAWYTMYHLPESVFPGVATSVDGSHGWGNDHEFGHVLDIQPLAQVESTNNLFSMWGRHEVGAEKVKAGGKFETSVYHSGVLNAQKQLDAWFDAKMTDPSAASKWGDIWWDVTSKWEILRYFDDYDYSTYDFTSSPYTKELADQVNKYGGLGAVYRQVRRNVAAYRVVGDSQAQGMANATAKAYSDALGFDMSEVLERYGATIYDEVKAYTAKYPKLPVKIQYFSIDAEARGMNDAGLFSKTTVGPDVTAKRLTDGKLSITAAYPTGSGEAATVSGYELLANGSPIHWSPTGSFTIDTPADSTKYTVIAYDRRANPSQTTNVVSDTTVQIKVLTADDTDPSKATVTVTPDDSTVSPTTTHTDSSGNLTLKNIPSSTITVTLNGYSSEPKTAHVDGYDWAGGVLQFTLIPDHAANVRTTPRPTITGTTDSNGNLAFTIIPENKTDDVYYTVDGSTPSSENGYRWNGTSIPINTSPLTVKAIAYRAGYKPSSIAEATFTDNRQVTIWNQIYGPSYGSGQKKSFGVGTYEAADLDFLTDKVSSLSVPSGLKVTIYEGPNLTGATHVYTQTVNWVNGYNPIKSQSMKIETVTAPDAKKTGTVSFQPGADDATGTMNPVDRYEGISMSAPDIAYKRTGFKPLKWTAPNGNAYTPGSLLPDGNLVLTADWLEDDKQTPVMDMPSAGSNESPSWRTAVLLTAFVALVLAILARKRLTRG</sequence>
<keyword evidence="2" id="KW-0472">Membrane</keyword>
<keyword evidence="6" id="KW-1185">Reference proteome</keyword>
<dbReference type="PROSITE" id="PS51723">
    <property type="entry name" value="PEPTIDASE_M60"/>
    <property type="match status" value="1"/>
</dbReference>
<feature type="transmembrane region" description="Helical" evidence="2">
    <location>
        <begin position="993"/>
        <end position="1012"/>
    </location>
</feature>
<evidence type="ECO:0000256" key="2">
    <source>
        <dbReference type="SAM" id="Phobius"/>
    </source>
</evidence>
<evidence type="ECO:0000256" key="3">
    <source>
        <dbReference type="SAM" id="SignalP"/>
    </source>
</evidence>